<dbReference type="EMBL" id="BGPR01011200">
    <property type="protein sequence ID" value="GBN50147.1"/>
    <property type="molecule type" value="Genomic_DNA"/>
</dbReference>
<name>A0A4Y2PIY4_ARAVE</name>
<reference evidence="1 2" key="1">
    <citation type="journal article" date="2019" name="Sci. Rep.">
        <title>Orb-weaving spider Araneus ventricosus genome elucidates the spidroin gene catalogue.</title>
        <authorList>
            <person name="Kono N."/>
            <person name="Nakamura H."/>
            <person name="Ohtoshi R."/>
            <person name="Moran D.A.P."/>
            <person name="Shinohara A."/>
            <person name="Yoshida Y."/>
            <person name="Fujiwara M."/>
            <person name="Mori M."/>
            <person name="Tomita M."/>
            <person name="Arakawa K."/>
        </authorList>
    </citation>
    <scope>NUCLEOTIDE SEQUENCE [LARGE SCALE GENOMIC DNA]</scope>
</reference>
<keyword evidence="2" id="KW-1185">Reference proteome</keyword>
<sequence>MFRETRIGKATKTSRLQSRVIRLKTGHADRHGQALRFLHYSPHRSGQHNPITCHRSGQIKEPHHHCCTIRLAMSTLMGKLYLIVNWRCPEAG</sequence>
<accession>A0A4Y2PIY4</accession>
<gene>
    <name evidence="1" type="ORF">AVEN_38768_1</name>
</gene>
<evidence type="ECO:0000313" key="2">
    <source>
        <dbReference type="Proteomes" id="UP000499080"/>
    </source>
</evidence>
<evidence type="ECO:0000313" key="1">
    <source>
        <dbReference type="EMBL" id="GBN50147.1"/>
    </source>
</evidence>
<comment type="caution">
    <text evidence="1">The sequence shown here is derived from an EMBL/GenBank/DDBJ whole genome shotgun (WGS) entry which is preliminary data.</text>
</comment>
<proteinExistence type="predicted"/>
<dbReference type="AlphaFoldDB" id="A0A4Y2PIY4"/>
<dbReference type="Proteomes" id="UP000499080">
    <property type="component" value="Unassembled WGS sequence"/>
</dbReference>
<protein>
    <submittedName>
        <fullName evidence="1">Uncharacterized protein</fullName>
    </submittedName>
</protein>
<organism evidence="1 2">
    <name type="scientific">Araneus ventricosus</name>
    <name type="common">Orbweaver spider</name>
    <name type="synonym">Epeira ventricosa</name>
    <dbReference type="NCBI Taxonomy" id="182803"/>
    <lineage>
        <taxon>Eukaryota</taxon>
        <taxon>Metazoa</taxon>
        <taxon>Ecdysozoa</taxon>
        <taxon>Arthropoda</taxon>
        <taxon>Chelicerata</taxon>
        <taxon>Arachnida</taxon>
        <taxon>Araneae</taxon>
        <taxon>Araneomorphae</taxon>
        <taxon>Entelegynae</taxon>
        <taxon>Araneoidea</taxon>
        <taxon>Araneidae</taxon>
        <taxon>Araneus</taxon>
    </lineage>
</organism>